<comment type="caution">
    <text evidence="2">The sequence shown here is derived from an EMBL/GenBank/DDBJ whole genome shotgun (WGS) entry which is preliminary data.</text>
</comment>
<name>A0A812T4A1_SYMPI</name>
<evidence type="ECO:0000256" key="1">
    <source>
        <dbReference type="SAM" id="MobiDB-lite"/>
    </source>
</evidence>
<feature type="region of interest" description="Disordered" evidence="1">
    <location>
        <begin position="1"/>
        <end position="62"/>
    </location>
</feature>
<dbReference type="AlphaFoldDB" id="A0A812T4A1"/>
<dbReference type="OrthoDB" id="448957at2759"/>
<keyword evidence="3" id="KW-1185">Reference proteome</keyword>
<feature type="compositionally biased region" description="Basic and acidic residues" evidence="1">
    <location>
        <begin position="633"/>
        <end position="651"/>
    </location>
</feature>
<reference evidence="2" key="1">
    <citation type="submission" date="2021-02" db="EMBL/GenBank/DDBJ databases">
        <authorList>
            <person name="Dougan E. K."/>
            <person name="Rhodes N."/>
            <person name="Thang M."/>
            <person name="Chan C."/>
        </authorList>
    </citation>
    <scope>NUCLEOTIDE SEQUENCE</scope>
</reference>
<protein>
    <submittedName>
        <fullName evidence="2">Uncharacterized protein</fullName>
    </submittedName>
</protein>
<dbReference type="EMBL" id="CAJNIZ010028657">
    <property type="protein sequence ID" value="CAE7509705.1"/>
    <property type="molecule type" value="Genomic_DNA"/>
</dbReference>
<evidence type="ECO:0000313" key="3">
    <source>
        <dbReference type="Proteomes" id="UP000649617"/>
    </source>
</evidence>
<feature type="compositionally biased region" description="Basic and acidic residues" evidence="1">
    <location>
        <begin position="1"/>
        <end position="11"/>
    </location>
</feature>
<proteinExistence type="predicted"/>
<feature type="region of interest" description="Disordered" evidence="1">
    <location>
        <begin position="576"/>
        <end position="671"/>
    </location>
</feature>
<organism evidence="2 3">
    <name type="scientific">Symbiodinium pilosum</name>
    <name type="common">Dinoflagellate</name>
    <dbReference type="NCBI Taxonomy" id="2952"/>
    <lineage>
        <taxon>Eukaryota</taxon>
        <taxon>Sar</taxon>
        <taxon>Alveolata</taxon>
        <taxon>Dinophyceae</taxon>
        <taxon>Suessiales</taxon>
        <taxon>Symbiodiniaceae</taxon>
        <taxon>Symbiodinium</taxon>
    </lineage>
</organism>
<accession>A0A812T4A1</accession>
<feature type="compositionally biased region" description="Basic and acidic residues" evidence="1">
    <location>
        <begin position="51"/>
        <end position="62"/>
    </location>
</feature>
<feature type="compositionally biased region" description="Basic and acidic residues" evidence="1">
    <location>
        <begin position="584"/>
        <end position="601"/>
    </location>
</feature>
<evidence type="ECO:0000313" key="2">
    <source>
        <dbReference type="EMBL" id="CAE7509705.1"/>
    </source>
</evidence>
<gene>
    <name evidence="2" type="ORF">SPIL2461_LOCUS13239</name>
</gene>
<feature type="compositionally biased region" description="Polar residues" evidence="1">
    <location>
        <begin position="652"/>
        <end position="671"/>
    </location>
</feature>
<sequence>MQAGPHKDRNMKGTKNWVVPISKYDRGSMSQGNEPQYFDISSDSEEDSSEGEWKGTGEPENHDQRVARLSRLVREEGKAMDEELGMGVACVTPSLLAELKEDLRIAELLQEHDECERDVELGCSRFALHRLASVEHELKNAWRSAETRSLEQVRALNVPLADSKSFGRPSLMQVGLGGQSVVEAESRSVEPVERGDSVEYGDSVELGNSVELGDSVELDLRGDLVPGESLKDVHPSFGLETPELTMKGAQPTPGALLQTRIISQSEVWADIEAWRQPLTDEVTALKNVHQAVWPIGPDELQRLEQLATVSVIPGSVPRPLTGNLDFETLVKKLQSVQGDRVKIVVVSPPKILVRLGLVEESEKWLVVKALYGLAEAPRRWSAHRDLLLRQLAWEDNGRRYSLDACVADNNLWRIVSKAKPETTEDIQGVRLHGLLGVYVDDMLITANNEVQTKLLQELRRLWSTSDPEIADVGLVEIYGDASFAPSSAKSQTGLVATLSGFPQSRGSVGSKRAMGIGTVVLALSILALAASKITITVEDSEDGGRVMDMLLVLGASLLVMAAYALRRWCVSGANNDPVEVSGSGKDEDEWRTRKSPAEDHPGVSQALDEQPGLRKMSGSGFQNSSFSGLGKGDAPHHSDSSSGLGKEDALHNSDSSAGLGQRMASPSTVITQTGVRQVVEDEIQEGEIRIHPYWRPPRVPPRMMWPELPAWGGPPSLFHQPTPTFVSKDEWVVSKERGVLTRFHGSARLYLFDPHKAKLPLGIRMAQLTGQRRSFLKFEDASRPTTIFEDSFGEVGARKMETAWKGRTEFALHPHANVQTVA</sequence>
<dbReference type="Proteomes" id="UP000649617">
    <property type="component" value="Unassembled WGS sequence"/>
</dbReference>
<feature type="compositionally biased region" description="Low complexity" evidence="1">
    <location>
        <begin position="617"/>
        <end position="628"/>
    </location>
</feature>